<evidence type="ECO:0000313" key="3">
    <source>
        <dbReference type="Proteomes" id="UP000008680"/>
    </source>
</evidence>
<organism evidence="2 3">
    <name type="scientific">Methanobrevibacter ruminantium (strain ATCC 35063 / DSM 1093 / JCM 13430 / OCM 146 / M1)</name>
    <name type="common">Methanobacterium ruminantium</name>
    <dbReference type="NCBI Taxonomy" id="634498"/>
    <lineage>
        <taxon>Archaea</taxon>
        <taxon>Methanobacteriati</taxon>
        <taxon>Methanobacteriota</taxon>
        <taxon>Methanomada group</taxon>
        <taxon>Methanobacteria</taxon>
        <taxon>Methanobacteriales</taxon>
        <taxon>Methanobacteriaceae</taxon>
        <taxon>Methanobrevibacter</taxon>
    </lineage>
</organism>
<keyword evidence="1" id="KW-0472">Membrane</keyword>
<gene>
    <name evidence="2" type="ordered locus">mru_0510</name>
</gene>
<feature type="transmembrane region" description="Helical" evidence="1">
    <location>
        <begin position="59"/>
        <end position="79"/>
    </location>
</feature>
<dbReference type="InterPro" id="IPR025098">
    <property type="entry name" value="DUF4013"/>
</dbReference>
<feature type="transmembrane region" description="Helical" evidence="1">
    <location>
        <begin position="173"/>
        <end position="193"/>
    </location>
</feature>
<dbReference type="EMBL" id="CP001719">
    <property type="protein sequence ID" value="ADC46361.1"/>
    <property type="molecule type" value="Genomic_DNA"/>
</dbReference>
<dbReference type="Proteomes" id="UP000008680">
    <property type="component" value="Chromosome"/>
</dbReference>
<dbReference type="AlphaFoldDB" id="D3E178"/>
<feature type="transmembrane region" description="Helical" evidence="1">
    <location>
        <begin position="199"/>
        <end position="220"/>
    </location>
</feature>
<dbReference type="eggNOG" id="arCOG02879">
    <property type="taxonomic scope" value="Archaea"/>
</dbReference>
<dbReference type="KEGG" id="mru:mru_0510"/>
<name>D3E178_METRM</name>
<evidence type="ECO:0000313" key="2">
    <source>
        <dbReference type="EMBL" id="ADC46361.1"/>
    </source>
</evidence>
<accession>D3E178</accession>
<dbReference type="HOGENOM" id="CLU_1269944_0_0_2"/>
<keyword evidence="1" id="KW-1133">Transmembrane helix</keyword>
<dbReference type="PATRIC" id="fig|634498.28.peg.511"/>
<reference evidence="2 3" key="1">
    <citation type="journal article" date="2010" name="PLoS ONE">
        <title>The genome sequence of the rumen methanogen Methanobrevibacter ruminantium reveals new possibilities for controlling ruminant methane emissions.</title>
        <authorList>
            <person name="Leahy S.C."/>
            <person name="Kelly W.J."/>
            <person name="Altermann E."/>
            <person name="Ronimus R.S."/>
            <person name="Yeoman C.J."/>
            <person name="Pacheco D.M."/>
            <person name="Li D."/>
            <person name="Kong Z."/>
            <person name="McTavish S."/>
            <person name="Sang C."/>
            <person name="Lambie S.C."/>
            <person name="Janssen P.H."/>
            <person name="Dey D."/>
            <person name="Attwood G.T."/>
        </authorList>
    </citation>
    <scope>NUCLEOTIDE SEQUENCE [LARGE SCALE GENOMIC DNA]</scope>
    <source>
        <strain evidence="3">ATCC 35063 / DSM 1093 / JCM 13430 / OCM 146 / M1</strain>
    </source>
</reference>
<dbReference type="Pfam" id="PF13197">
    <property type="entry name" value="DUF4013"/>
    <property type="match status" value="1"/>
</dbReference>
<evidence type="ECO:0000256" key="1">
    <source>
        <dbReference type="SAM" id="Phobius"/>
    </source>
</evidence>
<keyword evidence="1" id="KW-0812">Transmembrane</keyword>
<feature type="transmembrane region" description="Helical" evidence="1">
    <location>
        <begin position="112"/>
        <end position="131"/>
    </location>
</feature>
<proteinExistence type="predicted"/>
<keyword evidence="3" id="KW-1185">Reference proteome</keyword>
<feature type="transmembrane region" description="Helical" evidence="1">
    <location>
        <begin position="17"/>
        <end position="38"/>
    </location>
</feature>
<protein>
    <submittedName>
        <fullName evidence="2">Uncharacterized protein</fullName>
    </submittedName>
</protein>
<sequence>MNYLNQNYATVFMGNDFLLIIASLIIMIFIFGYGSVITKDVIRGGKKLPKIYIKECTIYGIKCVIVALIYSAVQTLVMVDLSHRFLFPEFELEHALTDITGTLQMFTANNPILIGEYVVISIILTYIFVFFMEISLARLADGGKLLESFNLLAIKRCIDTIGWKKYTIDYTKLLLAITILTYLQYGFQFLGFFDYITDLIFGLLVFIIQFIGIGQIYKIYKIKKYSNLDRPTKKSV</sequence>